<dbReference type="Ensembl" id="ENSMFAT00000100326.1">
    <property type="protein sequence ID" value="ENSMFAP00000055775.1"/>
    <property type="gene ID" value="ENSMFAG00000060711.1"/>
</dbReference>
<organism evidence="1 2">
    <name type="scientific">Macaca fascicularis</name>
    <name type="common">Crab-eating macaque</name>
    <name type="synonym">Cynomolgus monkey</name>
    <dbReference type="NCBI Taxonomy" id="9541"/>
    <lineage>
        <taxon>Eukaryota</taxon>
        <taxon>Metazoa</taxon>
        <taxon>Chordata</taxon>
        <taxon>Craniata</taxon>
        <taxon>Vertebrata</taxon>
        <taxon>Euteleostomi</taxon>
        <taxon>Mammalia</taxon>
        <taxon>Eutheria</taxon>
        <taxon>Euarchontoglires</taxon>
        <taxon>Primates</taxon>
        <taxon>Haplorrhini</taxon>
        <taxon>Catarrhini</taxon>
        <taxon>Cercopithecidae</taxon>
        <taxon>Cercopithecinae</taxon>
        <taxon>Macaca</taxon>
    </lineage>
</organism>
<evidence type="ECO:0000313" key="1">
    <source>
        <dbReference type="Ensembl" id="ENSMFAP00000055775.1"/>
    </source>
</evidence>
<dbReference type="Proteomes" id="UP000233100">
    <property type="component" value="Chromosome 16"/>
</dbReference>
<name>A0A7N9CUE9_MACFA</name>
<dbReference type="AlphaFoldDB" id="A0A7N9CUE9"/>
<evidence type="ECO:0000313" key="2">
    <source>
        <dbReference type="Proteomes" id="UP000233100"/>
    </source>
</evidence>
<accession>A0A7N9CUE9</accession>
<protein>
    <submittedName>
        <fullName evidence="1">Uncharacterized protein</fullName>
    </submittedName>
</protein>
<keyword evidence="2" id="KW-1185">Reference proteome</keyword>
<dbReference type="PANTHER" id="PTHR12138:SF133">
    <property type="entry name" value="SECRETED PROTEIN"/>
    <property type="match status" value="1"/>
</dbReference>
<reference evidence="1 2" key="1">
    <citation type="submission" date="2013-03" db="EMBL/GenBank/DDBJ databases">
        <authorList>
            <person name="Warren W."/>
            <person name="Wilson R.K."/>
        </authorList>
    </citation>
    <scope>NUCLEOTIDE SEQUENCE</scope>
</reference>
<dbReference type="PANTHER" id="PTHR12138">
    <property type="entry name" value="PRIMATE-EXPANDED PROTEIN FAMILY"/>
    <property type="match status" value="1"/>
</dbReference>
<proteinExistence type="predicted"/>
<dbReference type="GeneTree" id="ENSGT01120000271815"/>
<sequence>MVSPGCSMNLDLPSSVHDSQTNAKFFFFLRQGLAWLPRLKCSGMILFHCSLDLPGSSNPPALDTRVATGVCHHAWLIFVFFVETGFCHAAQAGLELLSLSNLHASASQSAEITGMSHSSWLK</sequence>
<reference evidence="1" key="2">
    <citation type="submission" date="2025-08" db="UniProtKB">
        <authorList>
            <consortium name="Ensembl"/>
        </authorList>
    </citation>
    <scope>IDENTIFICATION</scope>
</reference>
<reference evidence="1" key="3">
    <citation type="submission" date="2025-09" db="UniProtKB">
        <authorList>
            <consortium name="Ensembl"/>
        </authorList>
    </citation>
    <scope>IDENTIFICATION</scope>
</reference>
<dbReference type="PRINTS" id="PR02045">
    <property type="entry name" value="F138DOMAIN"/>
</dbReference>